<evidence type="ECO:0000256" key="5">
    <source>
        <dbReference type="SAM" id="SignalP"/>
    </source>
</evidence>
<evidence type="ECO:0000256" key="4">
    <source>
        <dbReference type="ARBA" id="ARBA00023065"/>
    </source>
</evidence>
<dbReference type="EMBL" id="JACHNB010000001">
    <property type="protein sequence ID" value="MBB4736611.1"/>
    <property type="molecule type" value="Genomic_DNA"/>
</dbReference>
<protein>
    <recommendedName>
        <fullName evidence="6">Calx-beta domain-containing protein</fullName>
    </recommendedName>
</protein>
<dbReference type="PANTHER" id="PTHR11878:SF65">
    <property type="entry name" value="NA_CA-EXCHANGE PROTEIN, ISOFORM G"/>
    <property type="match status" value="1"/>
</dbReference>
<dbReference type="InterPro" id="IPR051171">
    <property type="entry name" value="CaCA"/>
</dbReference>
<feature type="domain" description="Calx-beta" evidence="6">
    <location>
        <begin position="640"/>
        <end position="748"/>
    </location>
</feature>
<sequence>MALVPATFIASPAHATVISNLTISSPVVNEGGTASFTVTYSGSAASANNIVFTTSAGTATGGGTDYTTVPTVPGGTGSPATTIAAGAFPGTTAGGSANTIVVTVPTTADSSAEGPETFNLVATEANTGYVTSATATIADTKVNNLTVSPAGVWEGGTASFTVTYTGTTSSGSIAFGTVGSAETPSLTATKGTDFTGTPSIASYTFPGTAAGGTNTITVTVDTTADSPGEGADETFQLTATGASGTSTGTGTIWEPDATNDIVLGGATTVAETATSGTQKTVTITATSTNPAPHDVTIPVQTADFAGTSYATDMATSQGGANRDYTALAADAVITIPANETSGTATVTLWDDNSDETDTQYFVVKKDASRPTLGGAVVSAQSSVKIGIKDDDAVPVATIGDAPTAVEGSRLIFPVNLTNPSEKGVPLDIAVAGDTLGGTASAAIVGSTDNGSTTDVVAAASSVTVAKYATSTNLSLTTTTNPTGPSAFEGPEGVKVTISEPVSGATSTLGTKSTATGVVTDAGAGKTLVYSKNTPNGTDSPTNRTFAEGNVGSSDKKIYIHFDTNSPQDAVLNYTFVDGTAKNGVDYKGAAGTVTVPKDATKDVAIPVTIIGDTNAEPDETFKLSLTSPSGVVDESSLGEQSFTIDDDDAAPTWTTADVKVQEGNSGSTLARVPVTLSGPAAVDLVFDATYAPAGSATYQGSGAGSNDFDHPSATSVTIKAGDTVGYFDLPVYGDEVYERDETFNVTFASNAGNSTNVTTSTDVTQKVARVTIANDDAMPKLTFAQGTVTEGGSIAVTGTVVGISQYTYHIGFSVGGGATDPATAGADYKAADALATFDAEIRPGEKGLLTTGGGNFAAQSGGYSAPAIDILNDDIDEPTETLVITASEITPIPMGFAPSSTTVKIADDPMDLPPAVSIADATVSENAGNAEIPVNLTFTGDATSTVQDTTIPYYTADGTAKVGKDYTLTKGTLTIRAGDMKGTIKVPVINDRDMEDDETFSVRLGNVGPFGSSVVNGDATVTIKSDDKTPAVTPTLSASGPAKGAGAVTLTGKAAPNTYVELWASALPTTDPTKMSFWERVKSDGSGNFKFVTKSLAQGYAFVARSQEINSKTVTVKLTQNPGLTLGSTKGKLSVIVYGNPKATGQTVTVQRLVGGKWTTIGSGKTTASGYRTSVSIKSKTKVSVRALVSGNSSTGIASGYSATKTITIK</sequence>
<dbReference type="GO" id="GO:0016020">
    <property type="term" value="C:membrane"/>
    <property type="evidence" value="ECO:0007669"/>
    <property type="project" value="InterPro"/>
</dbReference>
<organism evidence="7 8">
    <name type="scientific">Actinoplanes octamycinicus</name>
    <dbReference type="NCBI Taxonomy" id="135948"/>
    <lineage>
        <taxon>Bacteria</taxon>
        <taxon>Bacillati</taxon>
        <taxon>Actinomycetota</taxon>
        <taxon>Actinomycetes</taxon>
        <taxon>Micromonosporales</taxon>
        <taxon>Micromonosporaceae</taxon>
        <taxon>Actinoplanes</taxon>
    </lineage>
</organism>
<dbReference type="PANTHER" id="PTHR11878">
    <property type="entry name" value="SODIUM/CALCIUM EXCHANGER"/>
    <property type="match status" value="1"/>
</dbReference>
<dbReference type="SMART" id="SM00237">
    <property type="entry name" value="Calx_beta"/>
    <property type="match status" value="3"/>
</dbReference>
<dbReference type="InterPro" id="IPR038081">
    <property type="entry name" value="CalX-like_sf"/>
</dbReference>
<evidence type="ECO:0000256" key="3">
    <source>
        <dbReference type="ARBA" id="ARBA00022837"/>
    </source>
</evidence>
<keyword evidence="3" id="KW-0106">Calcium</keyword>
<dbReference type="Gene3D" id="2.60.40.2030">
    <property type="match status" value="7"/>
</dbReference>
<keyword evidence="1 5" id="KW-0732">Signal</keyword>
<proteinExistence type="predicted"/>
<accession>A0A7W7GQS4</accession>
<evidence type="ECO:0000259" key="6">
    <source>
        <dbReference type="SMART" id="SM00237"/>
    </source>
</evidence>
<dbReference type="Pfam" id="PF03160">
    <property type="entry name" value="Calx-beta"/>
    <property type="match status" value="5"/>
</dbReference>
<keyword evidence="2" id="KW-0677">Repeat</keyword>
<dbReference type="AlphaFoldDB" id="A0A7W7GQS4"/>
<keyword evidence="4" id="KW-0406">Ion transport</keyword>
<name>A0A7W7GQS4_9ACTN</name>
<evidence type="ECO:0000313" key="8">
    <source>
        <dbReference type="Proteomes" id="UP000546162"/>
    </source>
</evidence>
<evidence type="ECO:0000256" key="1">
    <source>
        <dbReference type="ARBA" id="ARBA00022729"/>
    </source>
</evidence>
<feature type="chain" id="PRO_5038569381" description="Calx-beta domain-containing protein" evidence="5">
    <location>
        <begin position="16"/>
        <end position="1210"/>
    </location>
</feature>
<keyword evidence="4" id="KW-0813">Transport</keyword>
<dbReference type="GO" id="GO:0030001">
    <property type="term" value="P:metal ion transport"/>
    <property type="evidence" value="ECO:0007669"/>
    <property type="project" value="TreeGrafter"/>
</dbReference>
<gene>
    <name evidence="7" type="ORF">BJY16_000070</name>
</gene>
<feature type="domain" description="Calx-beta" evidence="6">
    <location>
        <begin position="531"/>
        <end position="626"/>
    </location>
</feature>
<keyword evidence="8" id="KW-1185">Reference proteome</keyword>
<dbReference type="GO" id="GO:0007154">
    <property type="term" value="P:cell communication"/>
    <property type="evidence" value="ECO:0007669"/>
    <property type="project" value="InterPro"/>
</dbReference>
<feature type="signal peptide" evidence="5">
    <location>
        <begin position="1"/>
        <end position="15"/>
    </location>
</feature>
<reference evidence="7 8" key="1">
    <citation type="submission" date="2020-08" db="EMBL/GenBank/DDBJ databases">
        <title>Sequencing the genomes of 1000 actinobacteria strains.</title>
        <authorList>
            <person name="Klenk H.-P."/>
        </authorList>
    </citation>
    <scope>NUCLEOTIDE SEQUENCE [LARGE SCALE GENOMIC DNA]</scope>
    <source>
        <strain evidence="7 8">DSM 45809</strain>
    </source>
</reference>
<comment type="caution">
    <text evidence="7">The sequence shown here is derived from an EMBL/GenBank/DDBJ whole genome shotgun (WGS) entry which is preliminary data.</text>
</comment>
<dbReference type="RefSeq" id="WP_185037141.1">
    <property type="nucleotide sequence ID" value="NZ_BAABFG010000005.1"/>
</dbReference>
<feature type="domain" description="Calx-beta" evidence="6">
    <location>
        <begin position="901"/>
        <end position="1005"/>
    </location>
</feature>
<dbReference type="SUPFAM" id="SSF141072">
    <property type="entry name" value="CalX-like"/>
    <property type="match status" value="6"/>
</dbReference>
<dbReference type="InterPro" id="IPR003644">
    <property type="entry name" value="Calx_beta"/>
</dbReference>
<evidence type="ECO:0000256" key="2">
    <source>
        <dbReference type="ARBA" id="ARBA00022737"/>
    </source>
</evidence>
<evidence type="ECO:0000313" key="7">
    <source>
        <dbReference type="EMBL" id="MBB4736611.1"/>
    </source>
</evidence>
<dbReference type="Proteomes" id="UP000546162">
    <property type="component" value="Unassembled WGS sequence"/>
</dbReference>